<evidence type="ECO:0000256" key="11">
    <source>
        <dbReference type="ARBA" id="ARBA00022982"/>
    </source>
</evidence>
<protein>
    <recommendedName>
        <fullName evidence="5 18">NADH-ubiquinone oxidoreductase chain 2</fullName>
        <ecNumber evidence="4 18">7.1.1.2</ecNumber>
    </recommendedName>
</protein>
<feature type="transmembrane region" description="Helical" evidence="18">
    <location>
        <begin position="115"/>
        <end position="138"/>
    </location>
</feature>
<keyword evidence="10 18" id="KW-1278">Translocase</keyword>
<evidence type="ECO:0000256" key="17">
    <source>
        <dbReference type="ARBA" id="ARBA00049551"/>
    </source>
</evidence>
<evidence type="ECO:0000256" key="8">
    <source>
        <dbReference type="ARBA" id="ARBA00022692"/>
    </source>
</evidence>
<evidence type="ECO:0000256" key="12">
    <source>
        <dbReference type="ARBA" id="ARBA00022989"/>
    </source>
</evidence>
<feature type="transmembrane region" description="Helical" evidence="18">
    <location>
        <begin position="34"/>
        <end position="53"/>
    </location>
</feature>
<keyword evidence="15 18" id="KW-0496">Mitochondrion</keyword>
<evidence type="ECO:0000256" key="5">
    <source>
        <dbReference type="ARBA" id="ARBA00021008"/>
    </source>
</evidence>
<keyword evidence="8 18" id="KW-0812">Transmembrane</keyword>
<evidence type="ECO:0000256" key="6">
    <source>
        <dbReference type="ARBA" id="ARBA00022448"/>
    </source>
</evidence>
<feature type="domain" description="NADH:quinone oxidoreductase/Mrp antiporter transmembrane" evidence="20">
    <location>
        <begin position="24"/>
        <end position="278"/>
    </location>
</feature>
<keyword evidence="11 18" id="KW-0249">Electron transport</keyword>
<dbReference type="PANTHER" id="PTHR46552">
    <property type="entry name" value="NADH-UBIQUINONE OXIDOREDUCTASE CHAIN 2"/>
    <property type="match status" value="1"/>
</dbReference>
<evidence type="ECO:0000313" key="21">
    <source>
        <dbReference type="EMBL" id="ATD53037.1"/>
    </source>
</evidence>
<feature type="transmembrane region" description="Helical" evidence="18">
    <location>
        <begin position="144"/>
        <end position="161"/>
    </location>
</feature>
<gene>
    <name evidence="21" type="primary">nad2</name>
</gene>
<dbReference type="Pfam" id="PF00361">
    <property type="entry name" value="Proton_antipo_M"/>
    <property type="match status" value="1"/>
</dbReference>
<feature type="transmembrane region" description="Helical" evidence="18">
    <location>
        <begin position="256"/>
        <end position="283"/>
    </location>
</feature>
<dbReference type="PANTHER" id="PTHR46552:SF1">
    <property type="entry name" value="NADH-UBIQUINONE OXIDOREDUCTASE CHAIN 2"/>
    <property type="match status" value="1"/>
</dbReference>
<comment type="similarity">
    <text evidence="3 18">Belongs to the complex I subunit 2 family.</text>
</comment>
<dbReference type="GO" id="GO:0006120">
    <property type="term" value="P:mitochondrial electron transport, NADH to ubiquinone"/>
    <property type="evidence" value="ECO:0007669"/>
    <property type="project" value="InterPro"/>
</dbReference>
<dbReference type="InterPro" id="IPR001750">
    <property type="entry name" value="ND/Mrp_TM"/>
</dbReference>
<feature type="transmembrane region" description="Helical" evidence="18">
    <location>
        <begin position="304"/>
        <end position="327"/>
    </location>
</feature>
<feature type="transmembrane region" description="Helical" evidence="18">
    <location>
        <begin position="191"/>
        <end position="210"/>
    </location>
</feature>
<dbReference type="EC" id="7.1.1.2" evidence="4 18"/>
<keyword evidence="14 18" id="KW-0830">Ubiquinone</keyword>
<dbReference type="InterPro" id="IPR003917">
    <property type="entry name" value="NADH_UbQ_OxRdtase_chain2"/>
</dbReference>
<keyword evidence="16 18" id="KW-0472">Membrane</keyword>
<evidence type="ECO:0000256" key="3">
    <source>
        <dbReference type="ARBA" id="ARBA00007012"/>
    </source>
</evidence>
<comment type="function">
    <text evidence="1">Core subunit of the mitochondrial membrane respiratory chain NADH dehydrogenase (Complex I) that is believed to belong to the minimal assembly required for catalysis. Complex I functions in the transfer of electrons from NADH to the respiratory chain. The immediate electron acceptor for the enzyme is believed to be ubiquinone.</text>
</comment>
<evidence type="ECO:0000256" key="15">
    <source>
        <dbReference type="ARBA" id="ARBA00023128"/>
    </source>
</evidence>
<geneLocation type="mitochondrion" evidence="21"/>
<evidence type="ECO:0000256" key="14">
    <source>
        <dbReference type="ARBA" id="ARBA00023075"/>
    </source>
</evidence>
<accession>A0A343K638</accession>
<keyword evidence="12 18" id="KW-1133">Transmembrane helix</keyword>
<dbReference type="EMBL" id="KX437729">
    <property type="protein sequence ID" value="ATD53037.1"/>
    <property type="molecule type" value="Genomic_DNA"/>
</dbReference>
<keyword evidence="13 18" id="KW-0520">NAD</keyword>
<dbReference type="GO" id="GO:0008137">
    <property type="term" value="F:NADH dehydrogenase (ubiquinone) activity"/>
    <property type="evidence" value="ECO:0007669"/>
    <property type="project" value="UniProtKB-EC"/>
</dbReference>
<reference evidence="21" key="1">
    <citation type="journal article" date="2017" name="Zool. J. Linn. Soc.">
        <title>Insufficient power of mitogenomic data in resolving the auchenorrhynchan monophyly.</title>
        <authorList>
            <person name="Song N."/>
            <person name="Cai W."/>
            <person name="Li H."/>
        </authorList>
    </citation>
    <scope>NUCLEOTIDE SEQUENCE</scope>
</reference>
<feature type="transmembrane region" description="Helical" evidence="18">
    <location>
        <begin position="60"/>
        <end position="80"/>
    </location>
</feature>
<dbReference type="PRINTS" id="PR01436">
    <property type="entry name" value="NADHDHGNASE2"/>
</dbReference>
<feature type="transmembrane region" description="Helical" evidence="18">
    <location>
        <begin position="86"/>
        <end position="108"/>
    </location>
</feature>
<dbReference type="InterPro" id="IPR050175">
    <property type="entry name" value="Complex_I_Subunit_2"/>
</dbReference>
<comment type="function">
    <text evidence="18">Core subunit of the mitochondrial membrane respiratory chain NADH dehydrogenase (Complex I) which catalyzes electron transfer from NADH through the respiratory chain, using ubiquinone as an electron acceptor. Essential for the catalytic activity and assembly of complex I.</text>
</comment>
<feature type="transmembrane region" description="Helical" evidence="18">
    <location>
        <begin position="231"/>
        <end position="250"/>
    </location>
</feature>
<feature type="signal peptide" evidence="19">
    <location>
        <begin position="1"/>
        <end position="23"/>
    </location>
</feature>
<comment type="catalytic activity">
    <reaction evidence="17 18">
        <text>a ubiquinone + NADH + 5 H(+)(in) = a ubiquinol + NAD(+) + 4 H(+)(out)</text>
        <dbReference type="Rhea" id="RHEA:29091"/>
        <dbReference type="Rhea" id="RHEA-COMP:9565"/>
        <dbReference type="Rhea" id="RHEA-COMP:9566"/>
        <dbReference type="ChEBI" id="CHEBI:15378"/>
        <dbReference type="ChEBI" id="CHEBI:16389"/>
        <dbReference type="ChEBI" id="CHEBI:17976"/>
        <dbReference type="ChEBI" id="CHEBI:57540"/>
        <dbReference type="ChEBI" id="CHEBI:57945"/>
        <dbReference type="EC" id="7.1.1.2"/>
    </reaction>
</comment>
<evidence type="ECO:0000256" key="2">
    <source>
        <dbReference type="ARBA" id="ARBA00004448"/>
    </source>
</evidence>
<feature type="chain" id="PRO_5017071981" description="NADH-ubiquinone oxidoreductase chain 2" evidence="19">
    <location>
        <begin position="24"/>
        <end position="331"/>
    </location>
</feature>
<evidence type="ECO:0000256" key="10">
    <source>
        <dbReference type="ARBA" id="ARBA00022967"/>
    </source>
</evidence>
<evidence type="ECO:0000256" key="4">
    <source>
        <dbReference type="ARBA" id="ARBA00012944"/>
    </source>
</evidence>
<proteinExistence type="inferred from homology"/>
<dbReference type="GO" id="GO:0005743">
    <property type="term" value="C:mitochondrial inner membrane"/>
    <property type="evidence" value="ECO:0007669"/>
    <property type="project" value="UniProtKB-SubCell"/>
</dbReference>
<keyword evidence="19" id="KW-0732">Signal</keyword>
<name>A0A343K638_9HEMI</name>
<sequence>MKLNSTTMLLLLILIFSTLFSLSSNNWFGGWMGLEINLIVFIPIIHSSLNYFSSESSMKYFVIQSMSSSILILGLIIYSLKLFNNTSIFIMMCSLMMKLGVAPFHMWLPGVMEGISWFNCIVLSTWQKVAVLVLLSYLINNFMILLPVLLSLMIGSIGGINQSSMKKLMAYSSINNMAWIMMSMTVSTFLWLNYFFYYSFMISSLMMMMYKMGFNYLNQFFFNSYLSLNKYFILLMMFSLGGLPPLLGFLPKWMVIQSMIFSCNYMIGFIMIMTSLLTLFYYIRVLIKMILLNSVEMKWMKFVFLNYNLFFYFCFINMFGFMLILFIKSFY</sequence>
<organism evidence="21">
    <name type="scientific">Aphrophora sp. EMHAU-2015-Zz062722</name>
    <dbReference type="NCBI Taxonomy" id="2038649"/>
    <lineage>
        <taxon>Eukaryota</taxon>
        <taxon>Metazoa</taxon>
        <taxon>Ecdysozoa</taxon>
        <taxon>Arthropoda</taxon>
        <taxon>Hexapoda</taxon>
        <taxon>Insecta</taxon>
        <taxon>Pterygota</taxon>
        <taxon>Neoptera</taxon>
        <taxon>Paraneoptera</taxon>
        <taxon>Hemiptera</taxon>
        <taxon>Auchenorrhyncha</taxon>
        <taxon>Cercopoidea</taxon>
        <taxon>Aphrophoridae</taxon>
        <taxon>Aphrophora</taxon>
    </lineage>
</organism>
<comment type="subcellular location">
    <subcellularLocation>
        <location evidence="2 18">Mitochondrion inner membrane</location>
        <topology evidence="2 18">Multi-pass membrane protein</topology>
    </subcellularLocation>
</comment>
<dbReference type="AlphaFoldDB" id="A0A343K638"/>
<evidence type="ECO:0000256" key="19">
    <source>
        <dbReference type="SAM" id="SignalP"/>
    </source>
</evidence>
<keyword evidence="6" id="KW-0813">Transport</keyword>
<evidence type="ECO:0000256" key="9">
    <source>
        <dbReference type="ARBA" id="ARBA00022792"/>
    </source>
</evidence>
<evidence type="ECO:0000256" key="7">
    <source>
        <dbReference type="ARBA" id="ARBA00022660"/>
    </source>
</evidence>
<evidence type="ECO:0000259" key="20">
    <source>
        <dbReference type="Pfam" id="PF00361"/>
    </source>
</evidence>
<evidence type="ECO:0000256" key="16">
    <source>
        <dbReference type="ARBA" id="ARBA00023136"/>
    </source>
</evidence>
<evidence type="ECO:0000256" key="18">
    <source>
        <dbReference type="RuleBase" id="RU003403"/>
    </source>
</evidence>
<keyword evidence="9 18" id="KW-0999">Mitochondrion inner membrane</keyword>
<evidence type="ECO:0000256" key="1">
    <source>
        <dbReference type="ARBA" id="ARBA00003257"/>
    </source>
</evidence>
<keyword evidence="7 18" id="KW-0679">Respiratory chain</keyword>
<evidence type="ECO:0000256" key="13">
    <source>
        <dbReference type="ARBA" id="ARBA00023027"/>
    </source>
</evidence>